<dbReference type="Pfam" id="PF15979">
    <property type="entry name" value="Glyco_hydro_115"/>
    <property type="match status" value="1"/>
</dbReference>
<dbReference type="Proteomes" id="UP000003586">
    <property type="component" value="Chromosome"/>
</dbReference>
<dbReference type="Gene3D" id="3.30.379.10">
    <property type="entry name" value="Chitobiase/beta-hexosaminidase domain 2-like"/>
    <property type="match status" value="1"/>
</dbReference>
<dbReference type="Gene3D" id="2.60.120.1620">
    <property type="match status" value="1"/>
</dbReference>
<dbReference type="PANTHER" id="PTHR37842:SF2">
    <property type="entry name" value="GYLCOSYL HYDROLASE 115 C-TERMINAL DOMAIN-CONTAINING PROTEIN"/>
    <property type="match status" value="1"/>
</dbReference>
<keyword evidence="2" id="KW-0732">Signal</keyword>
<dbReference type="InterPro" id="IPR041437">
    <property type="entry name" value="GH115_C"/>
</dbReference>
<feature type="domain" description="Gylcosyl hydrolase 115 C-terminal" evidence="3">
    <location>
        <begin position="684"/>
        <end position="783"/>
    </location>
</feature>
<dbReference type="AlphaFoldDB" id="W0EZW4"/>
<dbReference type="OrthoDB" id="8727830at2"/>
<sequence>MYKKRIAVMLAALAFPLVACADIVFHNHTNLTVSINRNEAAVVYTALELFGSDYKKVFDGRMVKGGNAQVFIGTIGNNSEAERGIAKKQLELLRLHSEGFVLVVQNGKLYILGSDKRGTAYGILELSRLIGVSPWEWWADAHPEKKTSFSLKNGYSRMEYPSVTYRGIFLNDEDFGLLPWASQHFEPGLPAVGKTKGAIGPKTYSKIFELLLRLRANLIWPAMHEVTVPFYLTKGNKEAADKYGIIVGTSHCEPLMRNSVTEWDIYGKGDYNYVTNKDAMLTYWTERLQALKGADNIYTVGLRGKHDGMMQGVKTLAEHKKVLTEVLKDERELLRQYVNPDITKVPQVFVPYKEVLEVYNDGLELPDDVTLIWCDDNYGYMTHFPNEQERARKGGSGVYYHISYWGRPHDYLWLATNHPAQLYTQMKQAYDKGAKRLWMLNVGDIKPGEYLIELYMDMAWNIGSIENNEAGLEQHLSTWLNRGFGEATAKELVPVMNEYYRLAYIHKPEFMGGTRTEETNPGYKLIADLPWSETEINLRIKEYDAIEDKVMRLAKKIPREKRNSWFELIEYPVRSAAEMNKKLLYGQLARHAVVDWAMSDKAFETIIALTQQYNALEDGKWKGVMSFDPRKLVEYEKLPHIRSETALIENKAPRFLFNGKTYESFTGGKPIAYGLGYQRGAINLSKGSAVVYSFTAAATDSIRIETDLAPNHPVAGKTIRYSIRVDDGPAQAVDYATQGRSEEWKENVLNNQARRTTRHRLTKAGKHTVLIKALDEGVIVDQVKVW</sequence>
<evidence type="ECO:0000313" key="5">
    <source>
        <dbReference type="Proteomes" id="UP000003586"/>
    </source>
</evidence>
<feature type="chain" id="PRO_5004789031" description="Gylcosyl hydrolase 115 C-terminal domain-containing protein" evidence="2">
    <location>
        <begin position="22"/>
        <end position="786"/>
    </location>
</feature>
<dbReference type="SUPFAM" id="SSF55545">
    <property type="entry name" value="beta-N-acetylhexosaminidase-like domain"/>
    <property type="match status" value="1"/>
</dbReference>
<accession>W0EZW4</accession>
<evidence type="ECO:0000256" key="1">
    <source>
        <dbReference type="ARBA" id="ARBA00022801"/>
    </source>
</evidence>
<dbReference type="Pfam" id="PF17829">
    <property type="entry name" value="GH115_C"/>
    <property type="match status" value="1"/>
</dbReference>
<dbReference type="InterPro" id="IPR029018">
    <property type="entry name" value="Hex-like_dom2"/>
</dbReference>
<dbReference type="InterPro" id="IPR031924">
    <property type="entry name" value="GH115"/>
</dbReference>
<dbReference type="HOGENOM" id="CLU_004852_0_0_10"/>
<dbReference type="KEGG" id="nso:NIASO_08030"/>
<dbReference type="Gene3D" id="1.20.58.2150">
    <property type="match status" value="1"/>
</dbReference>
<dbReference type="GO" id="GO:0005975">
    <property type="term" value="P:carbohydrate metabolic process"/>
    <property type="evidence" value="ECO:0007669"/>
    <property type="project" value="UniProtKB-ARBA"/>
</dbReference>
<dbReference type="GO" id="GO:0016787">
    <property type="term" value="F:hydrolase activity"/>
    <property type="evidence" value="ECO:0007669"/>
    <property type="project" value="UniProtKB-KW"/>
</dbReference>
<feature type="signal peptide" evidence="2">
    <location>
        <begin position="1"/>
        <end position="21"/>
    </location>
</feature>
<dbReference type="Gene3D" id="3.20.20.520">
    <property type="entry name" value="Glycosyl hydrolase family 115"/>
    <property type="match status" value="1"/>
</dbReference>
<dbReference type="RefSeq" id="WP_008584747.1">
    <property type="nucleotide sequence ID" value="NZ_CP007035.1"/>
</dbReference>
<organism evidence="4 5">
    <name type="scientific">Niabella soli DSM 19437</name>
    <dbReference type="NCBI Taxonomy" id="929713"/>
    <lineage>
        <taxon>Bacteria</taxon>
        <taxon>Pseudomonadati</taxon>
        <taxon>Bacteroidota</taxon>
        <taxon>Chitinophagia</taxon>
        <taxon>Chitinophagales</taxon>
        <taxon>Chitinophagaceae</taxon>
        <taxon>Niabella</taxon>
    </lineage>
</organism>
<keyword evidence="1" id="KW-0378">Hydrolase</keyword>
<reference evidence="4 5" key="1">
    <citation type="submission" date="2013-12" db="EMBL/GenBank/DDBJ databases">
        <authorList>
            <consortium name="DOE Joint Genome Institute"/>
            <person name="Eisen J."/>
            <person name="Huntemann M."/>
            <person name="Han J."/>
            <person name="Chen A."/>
            <person name="Kyrpides N."/>
            <person name="Mavromatis K."/>
            <person name="Markowitz V."/>
            <person name="Palaniappan K."/>
            <person name="Ivanova N."/>
            <person name="Schaumberg A."/>
            <person name="Pati A."/>
            <person name="Liolios K."/>
            <person name="Nordberg H.P."/>
            <person name="Cantor M.N."/>
            <person name="Hua S.X."/>
            <person name="Woyke T."/>
        </authorList>
    </citation>
    <scope>NUCLEOTIDE SEQUENCE [LARGE SCALE GENOMIC DNA]</scope>
    <source>
        <strain evidence="5">DSM 19437</strain>
    </source>
</reference>
<dbReference type="PANTHER" id="PTHR37842">
    <property type="match status" value="1"/>
</dbReference>
<dbReference type="EMBL" id="CP007035">
    <property type="protein sequence ID" value="AHF15123.1"/>
    <property type="molecule type" value="Genomic_DNA"/>
</dbReference>
<dbReference type="CDD" id="cd02795">
    <property type="entry name" value="CBM6-CBM35-CBM36_like"/>
    <property type="match status" value="1"/>
</dbReference>
<evidence type="ECO:0000256" key="2">
    <source>
        <dbReference type="SAM" id="SignalP"/>
    </source>
</evidence>
<name>W0EZW4_9BACT</name>
<gene>
    <name evidence="4" type="ORF">NIASO_08030</name>
</gene>
<proteinExistence type="predicted"/>
<evidence type="ECO:0000313" key="4">
    <source>
        <dbReference type="EMBL" id="AHF15123.1"/>
    </source>
</evidence>
<evidence type="ECO:0000259" key="3">
    <source>
        <dbReference type="Pfam" id="PF17829"/>
    </source>
</evidence>
<protein>
    <recommendedName>
        <fullName evidence="3">Gylcosyl hydrolase 115 C-terminal domain-containing protein</fullName>
    </recommendedName>
</protein>
<dbReference type="STRING" id="929713.NIASO_08030"/>
<keyword evidence="5" id="KW-1185">Reference proteome</keyword>
<dbReference type="InterPro" id="IPR042301">
    <property type="entry name" value="GH115_sf"/>
</dbReference>
<dbReference type="eggNOG" id="ENOG502Z7KK">
    <property type="taxonomic scope" value="Bacteria"/>
</dbReference>